<dbReference type="OrthoDB" id="7306290at2"/>
<protein>
    <submittedName>
        <fullName evidence="2">Uncharacterized protein</fullName>
    </submittedName>
</protein>
<accession>A0A160JFN6</accession>
<dbReference type="Proteomes" id="UP000077405">
    <property type="component" value="Chromosome"/>
</dbReference>
<dbReference type="KEGG" id="ahu:A6A40_07225"/>
<name>A0A160JFN6_9PROT</name>
<sequence length="116" mass="11219">MHSSFKAGMIGTVLAIAAFAAGAAHADTVVISSHASVGAPVQNPSSSMTWAANPTTPNLTVQVAGKTCSLVSSAQAIGSTGCNYALNVAPDGTITGALTAGNPGCTPTAQVASSCK</sequence>
<evidence type="ECO:0000313" key="2">
    <source>
        <dbReference type="EMBL" id="ANC91715.1"/>
    </source>
</evidence>
<feature type="chain" id="PRO_5007817282" evidence="1">
    <location>
        <begin position="27"/>
        <end position="116"/>
    </location>
</feature>
<keyword evidence="3" id="KW-1185">Reference proteome</keyword>
<feature type="signal peptide" evidence="1">
    <location>
        <begin position="1"/>
        <end position="26"/>
    </location>
</feature>
<dbReference type="AlphaFoldDB" id="A0A160JFN6"/>
<dbReference type="RefSeq" id="WP_063634805.1">
    <property type="nucleotide sequence ID" value="NZ_CP015285.1"/>
</dbReference>
<gene>
    <name evidence="2" type="ORF">A6A40_07225</name>
</gene>
<keyword evidence="1" id="KW-0732">Signal</keyword>
<proteinExistence type="predicted"/>
<reference evidence="2 3" key="1">
    <citation type="journal article" date="2013" name="Int. J. Syst. Evol. Microbiol.">
        <title>Azospirillum humicireducens sp. nov., a nitrogen-fixing bacterium isolated from a microbial fuel cell.</title>
        <authorList>
            <person name="Zhou S."/>
            <person name="Han L."/>
            <person name="Wang Y."/>
            <person name="Yang G."/>
            <person name="Zhuang L."/>
            <person name="Hu P."/>
        </authorList>
    </citation>
    <scope>NUCLEOTIDE SEQUENCE [LARGE SCALE GENOMIC DNA]</scope>
    <source>
        <strain evidence="2 3">SgZ-5</strain>
    </source>
</reference>
<dbReference type="EMBL" id="CP015285">
    <property type="protein sequence ID" value="ANC91715.1"/>
    <property type="molecule type" value="Genomic_DNA"/>
</dbReference>
<organism evidence="2 3">
    <name type="scientific">Azospirillum humicireducens</name>
    <dbReference type="NCBI Taxonomy" id="1226968"/>
    <lineage>
        <taxon>Bacteria</taxon>
        <taxon>Pseudomonadati</taxon>
        <taxon>Pseudomonadota</taxon>
        <taxon>Alphaproteobacteria</taxon>
        <taxon>Rhodospirillales</taxon>
        <taxon>Azospirillaceae</taxon>
        <taxon>Azospirillum</taxon>
    </lineage>
</organism>
<evidence type="ECO:0000313" key="3">
    <source>
        <dbReference type="Proteomes" id="UP000077405"/>
    </source>
</evidence>
<evidence type="ECO:0000256" key="1">
    <source>
        <dbReference type="SAM" id="SignalP"/>
    </source>
</evidence>